<evidence type="ECO:0000313" key="1">
    <source>
        <dbReference type="EMBL" id="KAF9469128.1"/>
    </source>
</evidence>
<accession>A0A9P5YFQ5</accession>
<sequence length="51" mass="5853">MLDHTKFIEDKPWLRAWPWPGIPPGQSPLELGQSQGFQAKPGLHITSWKML</sequence>
<reference evidence="1" key="1">
    <citation type="submission" date="2020-11" db="EMBL/GenBank/DDBJ databases">
        <authorList>
            <consortium name="DOE Joint Genome Institute"/>
            <person name="Ahrendt S."/>
            <person name="Riley R."/>
            <person name="Andreopoulos W."/>
            <person name="Labutti K."/>
            <person name="Pangilinan J."/>
            <person name="Ruiz-Duenas F.J."/>
            <person name="Barrasa J.M."/>
            <person name="Sanchez-Garcia M."/>
            <person name="Camarero S."/>
            <person name="Miyauchi S."/>
            <person name="Serrano A."/>
            <person name="Linde D."/>
            <person name="Babiker R."/>
            <person name="Drula E."/>
            <person name="Ayuso-Fernandez I."/>
            <person name="Pacheco R."/>
            <person name="Padilla G."/>
            <person name="Ferreira P."/>
            <person name="Barriuso J."/>
            <person name="Kellner H."/>
            <person name="Castanera R."/>
            <person name="Alfaro M."/>
            <person name="Ramirez L."/>
            <person name="Pisabarro A.G."/>
            <person name="Kuo A."/>
            <person name="Tritt A."/>
            <person name="Lipzen A."/>
            <person name="He G."/>
            <person name="Yan M."/>
            <person name="Ng V."/>
            <person name="Cullen D."/>
            <person name="Martin F."/>
            <person name="Rosso M.-N."/>
            <person name="Henrissat B."/>
            <person name="Hibbett D."/>
            <person name="Martinez A.T."/>
            <person name="Grigoriev I.V."/>
        </authorList>
    </citation>
    <scope>NUCLEOTIDE SEQUENCE</scope>
    <source>
        <strain evidence="1">CBS 247.69</strain>
    </source>
</reference>
<dbReference type="AlphaFoldDB" id="A0A9P5YFQ5"/>
<organism evidence="1 2">
    <name type="scientific">Collybia nuda</name>
    <dbReference type="NCBI Taxonomy" id="64659"/>
    <lineage>
        <taxon>Eukaryota</taxon>
        <taxon>Fungi</taxon>
        <taxon>Dikarya</taxon>
        <taxon>Basidiomycota</taxon>
        <taxon>Agaricomycotina</taxon>
        <taxon>Agaricomycetes</taxon>
        <taxon>Agaricomycetidae</taxon>
        <taxon>Agaricales</taxon>
        <taxon>Tricholomatineae</taxon>
        <taxon>Clitocybaceae</taxon>
        <taxon>Collybia</taxon>
    </lineage>
</organism>
<gene>
    <name evidence="1" type="ORF">BDZ94DRAFT_1245429</name>
</gene>
<comment type="caution">
    <text evidence="1">The sequence shown here is derived from an EMBL/GenBank/DDBJ whole genome shotgun (WGS) entry which is preliminary data.</text>
</comment>
<dbReference type="Proteomes" id="UP000807353">
    <property type="component" value="Unassembled WGS sequence"/>
</dbReference>
<keyword evidence="2" id="KW-1185">Reference proteome</keyword>
<protein>
    <submittedName>
        <fullName evidence="1">Uncharacterized protein</fullName>
    </submittedName>
</protein>
<proteinExistence type="predicted"/>
<dbReference type="EMBL" id="MU150231">
    <property type="protein sequence ID" value="KAF9469128.1"/>
    <property type="molecule type" value="Genomic_DNA"/>
</dbReference>
<name>A0A9P5YFQ5_9AGAR</name>
<evidence type="ECO:0000313" key="2">
    <source>
        <dbReference type="Proteomes" id="UP000807353"/>
    </source>
</evidence>